<sequence length="119" mass="13700">MEIRKDVIFLNKVPVSVEIYGADIICASCVNAPSSKDTYEWLDAAIRRKYPEYPFSIEYIDIEKPIEDDRQAKIAQRVLDDEFFYPLVMIEGEVVGEGYIQLKPVLAELEKHGFQEPAK</sequence>
<comment type="caution">
    <text evidence="1">The sequence shown here is derived from an EMBL/GenBank/DDBJ whole genome shotgun (WGS) entry which is preliminary data.</text>
</comment>
<name>A0ABV8X6H1_9LACT</name>
<reference evidence="2" key="1">
    <citation type="journal article" date="2019" name="Int. J. Syst. Evol. Microbiol.">
        <title>The Global Catalogue of Microorganisms (GCM) 10K type strain sequencing project: providing services to taxonomists for standard genome sequencing and annotation.</title>
        <authorList>
            <consortium name="The Broad Institute Genomics Platform"/>
            <consortium name="The Broad Institute Genome Sequencing Center for Infectious Disease"/>
            <person name="Wu L."/>
            <person name="Ma J."/>
        </authorList>
    </citation>
    <scope>NUCLEOTIDE SEQUENCE [LARGE SCALE GENOMIC DNA]</scope>
    <source>
        <strain evidence="2">CCUG 59778</strain>
    </source>
</reference>
<dbReference type="Proteomes" id="UP001595817">
    <property type="component" value="Unassembled WGS sequence"/>
</dbReference>
<evidence type="ECO:0000313" key="2">
    <source>
        <dbReference type="Proteomes" id="UP001595817"/>
    </source>
</evidence>
<dbReference type="InterPro" id="IPR009190">
    <property type="entry name" value="DUF1462"/>
</dbReference>
<dbReference type="Pfam" id="PF07315">
    <property type="entry name" value="DUF1462"/>
    <property type="match status" value="1"/>
</dbReference>
<accession>A0ABV8X6H1</accession>
<organism evidence="1 2">
    <name type="scientific">Chungangia koreensis</name>
    <dbReference type="NCBI Taxonomy" id="752657"/>
    <lineage>
        <taxon>Bacteria</taxon>
        <taxon>Bacillati</taxon>
        <taxon>Bacillota</taxon>
        <taxon>Bacilli</taxon>
        <taxon>Lactobacillales</taxon>
        <taxon>Chungangia</taxon>
    </lineage>
</organism>
<proteinExistence type="predicted"/>
<dbReference type="SUPFAM" id="SSF52833">
    <property type="entry name" value="Thioredoxin-like"/>
    <property type="match status" value="1"/>
</dbReference>
<dbReference type="InterPro" id="IPR036249">
    <property type="entry name" value="Thioredoxin-like_sf"/>
</dbReference>
<gene>
    <name evidence="1" type="ORF">ACFOZY_13160</name>
</gene>
<evidence type="ECO:0000313" key="1">
    <source>
        <dbReference type="EMBL" id="MFC4411371.1"/>
    </source>
</evidence>
<dbReference type="Gene3D" id="3.40.30.30">
    <property type="entry name" value="Hypothetical protein sa0798"/>
    <property type="match status" value="1"/>
</dbReference>
<dbReference type="EMBL" id="JBHSEC010000020">
    <property type="protein sequence ID" value="MFC4411371.1"/>
    <property type="molecule type" value="Genomic_DNA"/>
</dbReference>
<keyword evidence="2" id="KW-1185">Reference proteome</keyword>
<dbReference type="RefSeq" id="WP_378156259.1">
    <property type="nucleotide sequence ID" value="NZ_JBHSEC010000020.1"/>
</dbReference>
<dbReference type="InterPro" id="IPR038218">
    <property type="entry name" value="YuzD-like_sp"/>
</dbReference>
<protein>
    <submittedName>
        <fullName evidence="1">YuzD family protein</fullName>
    </submittedName>
</protein>
<dbReference type="PIRSF" id="PIRSF010603">
    <property type="entry name" value="UCP010603"/>
    <property type="match status" value="1"/>
</dbReference>